<dbReference type="PANTHER" id="PTHR13533">
    <property type="entry name" value="N-ACETYLNEURAMINATE 9-O-ACETYLTRANSFERASE"/>
    <property type="match status" value="1"/>
</dbReference>
<evidence type="ECO:0000256" key="9">
    <source>
        <dbReference type="SAM" id="Phobius"/>
    </source>
</evidence>
<evidence type="ECO:0000313" key="12">
    <source>
        <dbReference type="Proteomes" id="UP000092600"/>
    </source>
</evidence>
<evidence type="ECO:0000256" key="8">
    <source>
        <dbReference type="SAM" id="MobiDB-lite"/>
    </source>
</evidence>
<organism evidence="11 12">
    <name type="scientific">Ananas comosus</name>
    <name type="common">Pineapple</name>
    <name type="synonym">Ananas ananas</name>
    <dbReference type="NCBI Taxonomy" id="4615"/>
    <lineage>
        <taxon>Eukaryota</taxon>
        <taxon>Viridiplantae</taxon>
        <taxon>Streptophyta</taxon>
        <taxon>Embryophyta</taxon>
        <taxon>Tracheophyta</taxon>
        <taxon>Spermatophyta</taxon>
        <taxon>Magnoliopsida</taxon>
        <taxon>Liliopsida</taxon>
        <taxon>Poales</taxon>
        <taxon>Bromeliaceae</taxon>
        <taxon>Bromelioideae</taxon>
        <taxon>Ananas</taxon>
    </lineage>
</organism>
<evidence type="ECO:0000256" key="4">
    <source>
        <dbReference type="ARBA" id="ARBA00022692"/>
    </source>
</evidence>
<evidence type="ECO:0000256" key="6">
    <source>
        <dbReference type="ARBA" id="ARBA00023136"/>
    </source>
</evidence>
<evidence type="ECO:0000256" key="7">
    <source>
        <dbReference type="ARBA" id="ARBA00023180"/>
    </source>
</evidence>
<dbReference type="GO" id="GO:0009834">
    <property type="term" value="P:plant-type secondary cell wall biogenesis"/>
    <property type="evidence" value="ECO:0007669"/>
    <property type="project" value="TreeGrafter"/>
</dbReference>
<accession>A0A199UWE3</accession>
<dbReference type="GO" id="GO:0016407">
    <property type="term" value="F:acetyltransferase activity"/>
    <property type="evidence" value="ECO:0007669"/>
    <property type="project" value="TreeGrafter"/>
</dbReference>
<dbReference type="AlphaFoldDB" id="A0A199UWE3"/>
<evidence type="ECO:0000259" key="10">
    <source>
        <dbReference type="Pfam" id="PF07779"/>
    </source>
</evidence>
<feature type="domain" description="Cas1p 10 TM acyl transferase" evidence="10">
    <location>
        <begin position="75"/>
        <end position="235"/>
    </location>
</feature>
<evidence type="ECO:0000313" key="11">
    <source>
        <dbReference type="EMBL" id="OAY69089.1"/>
    </source>
</evidence>
<comment type="similarity">
    <text evidence="2">Belongs to the PC-esterase family. CASD1 subfamily.</text>
</comment>
<reference evidence="11 12" key="1">
    <citation type="journal article" date="2016" name="DNA Res.">
        <title>The draft genome of MD-2 pineapple using hybrid error correction of long reads.</title>
        <authorList>
            <person name="Redwan R.M."/>
            <person name="Saidin A."/>
            <person name="Kumar S.V."/>
        </authorList>
    </citation>
    <scope>NUCLEOTIDE SEQUENCE [LARGE SCALE GENOMIC DNA]</scope>
    <source>
        <strain evidence="12">cv. MD2</strain>
        <tissue evidence="11">Leaf</tissue>
    </source>
</reference>
<keyword evidence="6 9" id="KW-0472">Membrane</keyword>
<proteinExistence type="inferred from homology"/>
<keyword evidence="3" id="KW-0808">Transferase</keyword>
<dbReference type="PANTHER" id="PTHR13533:SF1">
    <property type="entry name" value="N-ACETYLNEURAMINATE 9-O-ACETYLTRANSFERASE"/>
    <property type="match status" value="1"/>
</dbReference>
<keyword evidence="4 9" id="KW-0812">Transmembrane</keyword>
<dbReference type="GO" id="GO:0045492">
    <property type="term" value="P:xylan biosynthetic process"/>
    <property type="evidence" value="ECO:0007669"/>
    <property type="project" value="TreeGrafter"/>
</dbReference>
<dbReference type="GO" id="GO:0016020">
    <property type="term" value="C:membrane"/>
    <property type="evidence" value="ECO:0007669"/>
    <property type="project" value="UniProtKB-SubCell"/>
</dbReference>
<dbReference type="Proteomes" id="UP000092600">
    <property type="component" value="Unassembled WGS sequence"/>
</dbReference>
<comment type="subcellular location">
    <subcellularLocation>
        <location evidence="1">Membrane</location>
        <topology evidence="1">Multi-pass membrane protein</topology>
    </subcellularLocation>
</comment>
<evidence type="ECO:0000256" key="5">
    <source>
        <dbReference type="ARBA" id="ARBA00022989"/>
    </source>
</evidence>
<evidence type="ECO:0000256" key="1">
    <source>
        <dbReference type="ARBA" id="ARBA00004141"/>
    </source>
</evidence>
<sequence length="254" mass="29914">MINPPRKLNSIRRDVENGRITRSLGLPTQPPQRSRARTAPQRDVGDETTPPQLLHEQIKSRERERFLSMDKEFLLENRSTLRSLSEFGAVTVFFYICDRTNLFGESTKVDYMYSFFLFFVFCRVALRQRPFPLSLLPSYYRRSDYFSQEASENSPVLEKVRAVLFVMYHYFAAKEIYNAIRVFIAAYVWMTGFGNFSYYYVRKDFSFARMMWRLNFFVAFCCIALDKPLRCCNYICPNATPFFTSIGVLRALAL</sequence>
<dbReference type="GO" id="GO:0010411">
    <property type="term" value="P:xyloglucan metabolic process"/>
    <property type="evidence" value="ECO:0007669"/>
    <property type="project" value="TreeGrafter"/>
</dbReference>
<evidence type="ECO:0000256" key="2">
    <source>
        <dbReference type="ARBA" id="ARBA00010666"/>
    </source>
</evidence>
<comment type="caution">
    <text evidence="11">The sequence shown here is derived from an EMBL/GenBank/DDBJ whole genome shotgun (WGS) entry which is preliminary data.</text>
</comment>
<gene>
    <name evidence="11" type="ORF">ACMD2_02449</name>
</gene>
<name>A0A199UWE3_ANACO</name>
<dbReference type="InterPro" id="IPR012419">
    <property type="entry name" value="Cas1_AcylTrans_dom"/>
</dbReference>
<dbReference type="Pfam" id="PF07779">
    <property type="entry name" value="Cas1_AcylT"/>
    <property type="match status" value="1"/>
</dbReference>
<dbReference type="EMBL" id="LSRQ01004555">
    <property type="protein sequence ID" value="OAY69089.1"/>
    <property type="molecule type" value="Genomic_DNA"/>
</dbReference>
<keyword evidence="7" id="KW-0325">Glycoprotein</keyword>
<keyword evidence="5 9" id="KW-1133">Transmembrane helix</keyword>
<protein>
    <submittedName>
        <fullName evidence="11">Protein REDUCED WALL ACETYLATION 1</fullName>
    </submittedName>
</protein>
<feature type="region of interest" description="Disordered" evidence="8">
    <location>
        <begin position="19"/>
        <end position="54"/>
    </location>
</feature>
<feature type="transmembrane region" description="Helical" evidence="9">
    <location>
        <begin position="176"/>
        <end position="201"/>
    </location>
</feature>
<dbReference type="GO" id="GO:0005794">
    <property type="term" value="C:Golgi apparatus"/>
    <property type="evidence" value="ECO:0007669"/>
    <property type="project" value="TreeGrafter"/>
</dbReference>
<evidence type="ECO:0000256" key="3">
    <source>
        <dbReference type="ARBA" id="ARBA00022679"/>
    </source>
</evidence>